<accession>A0A179GT07</accession>
<evidence type="ECO:0000256" key="1">
    <source>
        <dbReference type="SAM" id="MobiDB-lite"/>
    </source>
</evidence>
<dbReference type="PANTHER" id="PTHR22093:SF0">
    <property type="entry name" value="LEUKOCYTE RECEPTOR CLUSTER MEMBER 1"/>
    <property type="match status" value="1"/>
</dbReference>
<sequence>MNDRHLLGKKSWNVYNADNIARVRRDEAAAKAAEEADEQRMQEIDAQRRLAILRGEEPPPLPEREEPNAIVPSSTREAESEYPNTARPRRQRKKPGEDDTDFELRLAREQNEASTNALEQTRKPTSSAPIVDHVGHIDLLGDEKARAHTERNEDAERDARAKRREIEDQYIMRLANAAGKGTVSEPWYSQSDHAAVAAPSKDVWGNEDPRRKERQAQRLIANDPLAIMKQASAKMKELKQQRQKIAEEREKELKQLRKEEKRREKEKRREERVKRGHRRRSEMKTVSDTDHTETGTTVETGMGGTMNGSGTETKTMRAEDLMEIGAIAGMAIAGTLNRSGTESKSTCAGMVLAPPSADRDITETTNDEIPQGVKYAPLN</sequence>
<dbReference type="EMBL" id="LSBH01000004">
    <property type="protein sequence ID" value="OAQ80269.1"/>
    <property type="molecule type" value="Genomic_DNA"/>
</dbReference>
<gene>
    <name evidence="3" type="ORF">VFPBJ_05854</name>
</gene>
<name>A0A179GT07_PURLI</name>
<comment type="caution">
    <text evidence="3">The sequence shown here is derived from an EMBL/GenBank/DDBJ whole genome shotgun (WGS) entry which is preliminary data.</text>
</comment>
<organism evidence="3 4">
    <name type="scientific">Purpureocillium lilacinum</name>
    <name type="common">Paecilomyces lilacinus</name>
    <dbReference type="NCBI Taxonomy" id="33203"/>
    <lineage>
        <taxon>Eukaryota</taxon>
        <taxon>Fungi</taxon>
        <taxon>Dikarya</taxon>
        <taxon>Ascomycota</taxon>
        <taxon>Pezizomycotina</taxon>
        <taxon>Sordariomycetes</taxon>
        <taxon>Hypocreomycetidae</taxon>
        <taxon>Hypocreales</taxon>
        <taxon>Ophiocordycipitaceae</taxon>
        <taxon>Purpureocillium</taxon>
    </lineage>
</organism>
<dbReference type="InterPro" id="IPR019339">
    <property type="entry name" value="CIR_N_dom"/>
</dbReference>
<dbReference type="Pfam" id="PF10197">
    <property type="entry name" value="Cir_N"/>
    <property type="match status" value="1"/>
</dbReference>
<feature type="compositionally biased region" description="Basic and acidic residues" evidence="1">
    <location>
        <begin position="256"/>
        <end position="273"/>
    </location>
</feature>
<dbReference type="SMART" id="SM01083">
    <property type="entry name" value="Cir_N"/>
    <property type="match status" value="1"/>
</dbReference>
<evidence type="ECO:0000313" key="3">
    <source>
        <dbReference type="EMBL" id="OAQ80269.1"/>
    </source>
</evidence>
<reference evidence="3 4" key="1">
    <citation type="submission" date="2016-01" db="EMBL/GenBank/DDBJ databases">
        <title>Biosynthesis of antibiotic leucinostatins and their inhibition on Phytophthora in bio-control Purpureocillium lilacinum.</title>
        <authorList>
            <person name="Wang G."/>
            <person name="Liu Z."/>
            <person name="Lin R."/>
            <person name="Li E."/>
            <person name="Mao Z."/>
            <person name="Ling J."/>
            <person name="Yin W."/>
            <person name="Xie B."/>
        </authorList>
    </citation>
    <scope>NUCLEOTIDE SEQUENCE [LARGE SCALE GENOMIC DNA]</scope>
    <source>
        <strain evidence="3">PLBJ-1</strain>
    </source>
</reference>
<dbReference type="AlphaFoldDB" id="A0A179GT07"/>
<proteinExistence type="predicted"/>
<evidence type="ECO:0000259" key="2">
    <source>
        <dbReference type="SMART" id="SM01083"/>
    </source>
</evidence>
<feature type="compositionally biased region" description="Basic and acidic residues" evidence="1">
    <location>
        <begin position="52"/>
        <end position="67"/>
    </location>
</feature>
<feature type="compositionally biased region" description="Basic and acidic residues" evidence="1">
    <location>
        <begin position="94"/>
        <end position="111"/>
    </location>
</feature>
<evidence type="ECO:0000313" key="4">
    <source>
        <dbReference type="Proteomes" id="UP000078240"/>
    </source>
</evidence>
<feature type="region of interest" description="Disordered" evidence="1">
    <location>
        <begin position="256"/>
        <end position="311"/>
    </location>
</feature>
<feature type="region of interest" description="Disordered" evidence="1">
    <location>
        <begin position="52"/>
        <end position="131"/>
    </location>
</feature>
<feature type="compositionally biased region" description="Polar residues" evidence="1">
    <location>
        <begin position="112"/>
        <end position="128"/>
    </location>
</feature>
<protein>
    <submittedName>
        <fullName evidence="3">Homocitrate synthase</fullName>
    </submittedName>
</protein>
<dbReference type="InterPro" id="IPR039875">
    <property type="entry name" value="LENG1-like"/>
</dbReference>
<feature type="domain" description="CBF1-interacting co-repressor CIR N-terminal" evidence="2">
    <location>
        <begin position="11"/>
        <end position="47"/>
    </location>
</feature>
<feature type="compositionally biased region" description="Basic and acidic residues" evidence="1">
    <location>
        <begin position="282"/>
        <end position="293"/>
    </location>
</feature>
<dbReference type="PANTHER" id="PTHR22093">
    <property type="entry name" value="LEUKOCYTE RECEPTOR CLUSTER LRC MEMBER 1"/>
    <property type="match status" value="1"/>
</dbReference>
<feature type="region of interest" description="Disordered" evidence="1">
    <location>
        <begin position="355"/>
        <end position="379"/>
    </location>
</feature>
<dbReference type="Proteomes" id="UP000078240">
    <property type="component" value="Unassembled WGS sequence"/>
</dbReference>